<dbReference type="OrthoDB" id="258392at2759"/>
<evidence type="ECO:0000256" key="7">
    <source>
        <dbReference type="ARBA" id="ARBA00023180"/>
    </source>
</evidence>
<evidence type="ECO:0000256" key="5">
    <source>
        <dbReference type="ARBA" id="ARBA00022801"/>
    </source>
</evidence>
<dbReference type="EMBL" id="UYYB01103362">
    <property type="protein sequence ID" value="VDM78921.1"/>
    <property type="molecule type" value="Genomic_DNA"/>
</dbReference>
<dbReference type="PANTHER" id="PTHR11567">
    <property type="entry name" value="ACID PHOSPHATASE-RELATED"/>
    <property type="match status" value="1"/>
</dbReference>
<sequence length="173" mass="19691">MKVRGGPFFNEVAEHMDLKLDCYKNEESRCKWMKELKYYAYSVHDSTIYQFLTLLGIGRKVVVPGLLPEYAAAAFVELWLDETENKPYFKVMYRSDENSGIYSVTKEIEGCSGGDFCDLDVFRKLAIKFKPDKPMAQYCEAELNVEANGSSTNAAVWSISVLVLSVLFFNKDA</sequence>
<dbReference type="PANTHER" id="PTHR11567:SF211">
    <property type="entry name" value="PROSTATIC ACID PHOSPHATASE"/>
    <property type="match status" value="1"/>
</dbReference>
<accession>A0A3P7J187</accession>
<dbReference type="Gene3D" id="3.40.50.1240">
    <property type="entry name" value="Phosphoglycerate mutase-like"/>
    <property type="match status" value="1"/>
</dbReference>
<keyword evidence="6" id="KW-1015">Disulfide bond</keyword>
<reference evidence="8 9" key="1">
    <citation type="submission" date="2018-11" db="EMBL/GenBank/DDBJ databases">
        <authorList>
            <consortium name="Pathogen Informatics"/>
        </authorList>
    </citation>
    <scope>NUCLEOTIDE SEQUENCE [LARGE SCALE GENOMIC DNA]</scope>
</reference>
<dbReference type="InterPro" id="IPR029033">
    <property type="entry name" value="His_PPase_superfam"/>
</dbReference>
<comment type="similarity">
    <text evidence="2">Belongs to the histidine acid phosphatase family.</text>
</comment>
<keyword evidence="5" id="KW-0378">Hydrolase</keyword>
<protein>
    <recommendedName>
        <fullName evidence="3">acid phosphatase</fullName>
        <ecNumber evidence="3">3.1.3.2</ecNumber>
    </recommendedName>
</protein>
<dbReference type="Proteomes" id="UP000270094">
    <property type="component" value="Unassembled WGS sequence"/>
</dbReference>
<evidence type="ECO:0000256" key="4">
    <source>
        <dbReference type="ARBA" id="ARBA00022729"/>
    </source>
</evidence>
<dbReference type="Pfam" id="PF00328">
    <property type="entry name" value="His_Phos_2"/>
    <property type="match status" value="1"/>
</dbReference>
<evidence type="ECO:0000313" key="8">
    <source>
        <dbReference type="EMBL" id="VDM78921.1"/>
    </source>
</evidence>
<proteinExistence type="inferred from homology"/>
<dbReference type="EC" id="3.1.3.2" evidence="3"/>
<dbReference type="InterPro" id="IPR000560">
    <property type="entry name" value="His_Pase_clade-2"/>
</dbReference>
<dbReference type="InterPro" id="IPR050645">
    <property type="entry name" value="Histidine_acid_phosphatase"/>
</dbReference>
<keyword evidence="9" id="KW-1185">Reference proteome</keyword>
<evidence type="ECO:0000256" key="3">
    <source>
        <dbReference type="ARBA" id="ARBA00012646"/>
    </source>
</evidence>
<keyword evidence="7" id="KW-0325">Glycoprotein</keyword>
<evidence type="ECO:0000256" key="6">
    <source>
        <dbReference type="ARBA" id="ARBA00023157"/>
    </source>
</evidence>
<name>A0A3P7J187_STRVU</name>
<evidence type="ECO:0000256" key="1">
    <source>
        <dbReference type="ARBA" id="ARBA00000032"/>
    </source>
</evidence>
<organism evidence="8 9">
    <name type="scientific">Strongylus vulgaris</name>
    <name type="common">Blood worm</name>
    <dbReference type="NCBI Taxonomy" id="40348"/>
    <lineage>
        <taxon>Eukaryota</taxon>
        <taxon>Metazoa</taxon>
        <taxon>Ecdysozoa</taxon>
        <taxon>Nematoda</taxon>
        <taxon>Chromadorea</taxon>
        <taxon>Rhabditida</taxon>
        <taxon>Rhabditina</taxon>
        <taxon>Rhabditomorpha</taxon>
        <taxon>Strongyloidea</taxon>
        <taxon>Strongylidae</taxon>
        <taxon>Strongylus</taxon>
    </lineage>
</organism>
<dbReference type="CDD" id="cd07061">
    <property type="entry name" value="HP_HAP_like"/>
    <property type="match status" value="1"/>
</dbReference>
<keyword evidence="4" id="KW-0732">Signal</keyword>
<dbReference type="GO" id="GO:0003993">
    <property type="term" value="F:acid phosphatase activity"/>
    <property type="evidence" value="ECO:0007669"/>
    <property type="project" value="UniProtKB-EC"/>
</dbReference>
<gene>
    <name evidence="8" type="ORF">SVUK_LOCUS13919</name>
</gene>
<comment type="catalytic activity">
    <reaction evidence="1">
        <text>a phosphate monoester + H2O = an alcohol + phosphate</text>
        <dbReference type="Rhea" id="RHEA:15017"/>
        <dbReference type="ChEBI" id="CHEBI:15377"/>
        <dbReference type="ChEBI" id="CHEBI:30879"/>
        <dbReference type="ChEBI" id="CHEBI:43474"/>
        <dbReference type="ChEBI" id="CHEBI:67140"/>
        <dbReference type="EC" id="3.1.3.2"/>
    </reaction>
</comment>
<evidence type="ECO:0000313" key="9">
    <source>
        <dbReference type="Proteomes" id="UP000270094"/>
    </source>
</evidence>
<evidence type="ECO:0000256" key="2">
    <source>
        <dbReference type="ARBA" id="ARBA00005375"/>
    </source>
</evidence>
<dbReference type="SUPFAM" id="SSF53254">
    <property type="entry name" value="Phosphoglycerate mutase-like"/>
    <property type="match status" value="1"/>
</dbReference>
<dbReference type="AlphaFoldDB" id="A0A3P7J187"/>